<accession>A0A5B9M735</accession>
<gene>
    <name evidence="2" type="ORF">Mal15_10380</name>
</gene>
<organism evidence="2 3">
    <name type="scientific">Stieleria maiorica</name>
    <dbReference type="NCBI Taxonomy" id="2795974"/>
    <lineage>
        <taxon>Bacteria</taxon>
        <taxon>Pseudomonadati</taxon>
        <taxon>Planctomycetota</taxon>
        <taxon>Planctomycetia</taxon>
        <taxon>Pirellulales</taxon>
        <taxon>Pirellulaceae</taxon>
        <taxon>Stieleria</taxon>
    </lineage>
</organism>
<name>A0A5B9M735_9BACT</name>
<feature type="signal peptide" evidence="1">
    <location>
        <begin position="1"/>
        <end position="20"/>
    </location>
</feature>
<sequence length="199" mass="21091" precursor="true">MTRLVLLSVLVACFSGSLVAEVVINESDYGDDFSNLPNAPTDFGTLELGETTVNGLTSYINFFEDPDIFTFTVAPGQRLDSVSFLSFDDDGHFFGLDAGSTSDSGNGTQLLIATLVGGPDLNVNLLNLTPSEQDFGGTHTPGPLAAGDYTIWIQENTIEGVFGYSLALQTSAVAIPEPSSAFALCVLGGALLIRRRREI</sequence>
<proteinExistence type="predicted"/>
<dbReference type="RefSeq" id="WP_147866741.1">
    <property type="nucleotide sequence ID" value="NZ_CP036264.1"/>
</dbReference>
<protein>
    <recommendedName>
        <fullName evidence="4">PEP-CTERM protein-sorting domain-containing protein</fullName>
    </recommendedName>
</protein>
<evidence type="ECO:0000256" key="1">
    <source>
        <dbReference type="SAM" id="SignalP"/>
    </source>
</evidence>
<reference evidence="2 3" key="1">
    <citation type="submission" date="2019-02" db="EMBL/GenBank/DDBJ databases">
        <title>Planctomycetal bacteria perform biofilm scaping via a novel small molecule.</title>
        <authorList>
            <person name="Jeske O."/>
            <person name="Boedeker C."/>
            <person name="Wiegand S."/>
            <person name="Breitling P."/>
            <person name="Kallscheuer N."/>
            <person name="Jogler M."/>
            <person name="Rohde M."/>
            <person name="Petersen J."/>
            <person name="Medema M.H."/>
            <person name="Surup F."/>
            <person name="Jogler C."/>
        </authorList>
    </citation>
    <scope>NUCLEOTIDE SEQUENCE [LARGE SCALE GENOMIC DNA]</scope>
    <source>
        <strain evidence="2 3">Mal15</strain>
    </source>
</reference>
<keyword evidence="1" id="KW-0732">Signal</keyword>
<feature type="chain" id="PRO_5022919580" description="PEP-CTERM protein-sorting domain-containing protein" evidence="1">
    <location>
        <begin position="21"/>
        <end position="199"/>
    </location>
</feature>
<dbReference type="Proteomes" id="UP000321353">
    <property type="component" value="Chromosome"/>
</dbReference>
<dbReference type="KEGG" id="smam:Mal15_10380"/>
<dbReference type="EMBL" id="CP036264">
    <property type="protein sequence ID" value="QEF97008.1"/>
    <property type="molecule type" value="Genomic_DNA"/>
</dbReference>
<evidence type="ECO:0000313" key="3">
    <source>
        <dbReference type="Proteomes" id="UP000321353"/>
    </source>
</evidence>
<evidence type="ECO:0008006" key="4">
    <source>
        <dbReference type="Google" id="ProtNLM"/>
    </source>
</evidence>
<keyword evidence="3" id="KW-1185">Reference proteome</keyword>
<evidence type="ECO:0000313" key="2">
    <source>
        <dbReference type="EMBL" id="QEF97008.1"/>
    </source>
</evidence>
<dbReference type="NCBIfam" id="TIGR02595">
    <property type="entry name" value="PEP_CTERM"/>
    <property type="match status" value="1"/>
</dbReference>
<dbReference type="AlphaFoldDB" id="A0A5B9M735"/>
<dbReference type="InterPro" id="IPR013424">
    <property type="entry name" value="Ice-binding_C"/>
</dbReference>